<keyword evidence="2 5" id="KW-0863">Zinc-finger</keyword>
<organism evidence="7 8">
    <name type="scientific">Iphiclides podalirius</name>
    <name type="common">scarce swallowtail</name>
    <dbReference type="NCBI Taxonomy" id="110791"/>
    <lineage>
        <taxon>Eukaryota</taxon>
        <taxon>Metazoa</taxon>
        <taxon>Ecdysozoa</taxon>
        <taxon>Arthropoda</taxon>
        <taxon>Hexapoda</taxon>
        <taxon>Insecta</taxon>
        <taxon>Pterygota</taxon>
        <taxon>Neoptera</taxon>
        <taxon>Endopterygota</taxon>
        <taxon>Lepidoptera</taxon>
        <taxon>Glossata</taxon>
        <taxon>Ditrysia</taxon>
        <taxon>Papilionoidea</taxon>
        <taxon>Papilionidae</taxon>
        <taxon>Papilioninae</taxon>
        <taxon>Iphiclides</taxon>
    </lineage>
</organism>
<evidence type="ECO:0000313" key="7">
    <source>
        <dbReference type="EMBL" id="CAH2076658.1"/>
    </source>
</evidence>
<dbReference type="SUPFAM" id="SSF57716">
    <property type="entry name" value="Glucocorticoid receptor-like (DNA-binding domain)"/>
    <property type="match status" value="1"/>
</dbReference>
<dbReference type="SMART" id="SM00692">
    <property type="entry name" value="DM3"/>
    <property type="match status" value="1"/>
</dbReference>
<gene>
    <name evidence="7" type="ORF">IPOD504_LOCUS17360</name>
</gene>
<reference evidence="7" key="1">
    <citation type="submission" date="2022-03" db="EMBL/GenBank/DDBJ databases">
        <authorList>
            <person name="Martin H S."/>
        </authorList>
    </citation>
    <scope>NUCLEOTIDE SEQUENCE</scope>
</reference>
<name>A0ABN8JCR5_9NEOP</name>
<dbReference type="PANTHER" id="PTHR46600:SF11">
    <property type="entry name" value="THAP DOMAIN-CONTAINING PROTEIN 10"/>
    <property type="match status" value="1"/>
</dbReference>
<accession>A0ABN8JCR5</accession>
<feature type="non-terminal residue" evidence="7">
    <location>
        <position position="98"/>
    </location>
</feature>
<feature type="domain" description="THAP-type" evidence="6">
    <location>
        <begin position="1"/>
        <end position="84"/>
    </location>
</feature>
<dbReference type="Proteomes" id="UP000837857">
    <property type="component" value="Chromosome 9"/>
</dbReference>
<dbReference type="PROSITE" id="PS50950">
    <property type="entry name" value="ZF_THAP"/>
    <property type="match status" value="1"/>
</dbReference>
<evidence type="ECO:0000256" key="3">
    <source>
        <dbReference type="ARBA" id="ARBA00022833"/>
    </source>
</evidence>
<dbReference type="InterPro" id="IPR026516">
    <property type="entry name" value="THAP1/10"/>
</dbReference>
<evidence type="ECO:0000256" key="4">
    <source>
        <dbReference type="ARBA" id="ARBA00023125"/>
    </source>
</evidence>
<keyword evidence="4 5" id="KW-0238">DNA-binding</keyword>
<evidence type="ECO:0000259" key="6">
    <source>
        <dbReference type="PROSITE" id="PS50950"/>
    </source>
</evidence>
<proteinExistence type="predicted"/>
<keyword evidence="3" id="KW-0862">Zinc</keyword>
<dbReference type="SMART" id="SM00980">
    <property type="entry name" value="THAP"/>
    <property type="match status" value="1"/>
</dbReference>
<keyword evidence="8" id="KW-1185">Reference proteome</keyword>
<evidence type="ECO:0000256" key="2">
    <source>
        <dbReference type="ARBA" id="ARBA00022771"/>
    </source>
</evidence>
<protein>
    <recommendedName>
        <fullName evidence="6">THAP-type domain-containing protein</fullName>
    </recommendedName>
</protein>
<dbReference type="EMBL" id="OW152821">
    <property type="protein sequence ID" value="CAH2076658.1"/>
    <property type="molecule type" value="Genomic_DNA"/>
</dbReference>
<sequence>MTEKRCCVPECNVTRGDQITLHTFPNPDKEPDRFRSWIYAVKGDILSLDNQIIYKRRRVCHNHFETKYHTWTRSLSPNAVPTLNLPGMAVSKKTLLDR</sequence>
<dbReference type="InterPro" id="IPR006612">
    <property type="entry name" value="THAP_Znf"/>
</dbReference>
<evidence type="ECO:0000256" key="5">
    <source>
        <dbReference type="PROSITE-ProRule" id="PRU00309"/>
    </source>
</evidence>
<evidence type="ECO:0000256" key="1">
    <source>
        <dbReference type="ARBA" id="ARBA00022723"/>
    </source>
</evidence>
<keyword evidence="1" id="KW-0479">Metal-binding</keyword>
<dbReference type="PANTHER" id="PTHR46600">
    <property type="entry name" value="THAP DOMAIN-CONTAINING"/>
    <property type="match status" value="1"/>
</dbReference>
<dbReference type="Pfam" id="PF05485">
    <property type="entry name" value="THAP"/>
    <property type="match status" value="1"/>
</dbReference>
<evidence type="ECO:0000313" key="8">
    <source>
        <dbReference type="Proteomes" id="UP000837857"/>
    </source>
</evidence>